<comment type="caution">
    <text evidence="1">The sequence shown here is derived from an EMBL/GenBank/DDBJ whole genome shotgun (WGS) entry which is preliminary data.</text>
</comment>
<organism evidence="1 2">
    <name type="scientific">Neurospora hispaniola</name>
    <dbReference type="NCBI Taxonomy" id="588809"/>
    <lineage>
        <taxon>Eukaryota</taxon>
        <taxon>Fungi</taxon>
        <taxon>Dikarya</taxon>
        <taxon>Ascomycota</taxon>
        <taxon>Pezizomycotina</taxon>
        <taxon>Sordariomycetes</taxon>
        <taxon>Sordariomycetidae</taxon>
        <taxon>Sordariales</taxon>
        <taxon>Sordariaceae</taxon>
        <taxon>Neurospora</taxon>
    </lineage>
</organism>
<proteinExistence type="predicted"/>
<evidence type="ECO:0000313" key="1">
    <source>
        <dbReference type="EMBL" id="KAK3485970.1"/>
    </source>
</evidence>
<evidence type="ECO:0000313" key="2">
    <source>
        <dbReference type="Proteomes" id="UP001285908"/>
    </source>
</evidence>
<dbReference type="Proteomes" id="UP001285908">
    <property type="component" value="Unassembled WGS sequence"/>
</dbReference>
<gene>
    <name evidence="1" type="ORF">B0T23DRAFT_325798</name>
</gene>
<sequence>MQSTNPEHTQGFSVSNPFTRYINYCPHDVPWEKVTNAEALRTHCLRRGLLDDRDVPALQQRLKEYQQAHKDENEDRGVPWRLTPDEVWILASATRTRCQLIRVVDESYVGSWGRWLEKRFTLYTRRLGLFTLSRPHLNHRSQWKTKLRAYPLRSPPRSSLPGTAPLAKCVSSGGAGLHLCRQPFFLLFPQPKPRAGASSERCPFPSVQCLEIFNSVRKPSQPNICVLCEDEKHWACPQWVCSPQSEPEKWIDKEHMDKSLHETKLAAMLNYEYKSRRHK</sequence>
<accession>A0AAJ0HZL3</accession>
<dbReference type="RefSeq" id="XP_062688733.1">
    <property type="nucleotide sequence ID" value="XM_062835528.1"/>
</dbReference>
<keyword evidence="2" id="KW-1185">Reference proteome</keyword>
<dbReference type="EMBL" id="JAULSX010000009">
    <property type="protein sequence ID" value="KAK3485970.1"/>
    <property type="molecule type" value="Genomic_DNA"/>
</dbReference>
<reference evidence="1 2" key="1">
    <citation type="journal article" date="2023" name="Mol. Phylogenet. Evol.">
        <title>Genome-scale phylogeny and comparative genomics of the fungal order Sordariales.</title>
        <authorList>
            <person name="Hensen N."/>
            <person name="Bonometti L."/>
            <person name="Westerberg I."/>
            <person name="Brannstrom I.O."/>
            <person name="Guillou S."/>
            <person name="Cros-Aarteil S."/>
            <person name="Calhoun S."/>
            <person name="Haridas S."/>
            <person name="Kuo A."/>
            <person name="Mondo S."/>
            <person name="Pangilinan J."/>
            <person name="Riley R."/>
            <person name="LaButti K."/>
            <person name="Andreopoulos B."/>
            <person name="Lipzen A."/>
            <person name="Chen C."/>
            <person name="Yan M."/>
            <person name="Daum C."/>
            <person name="Ng V."/>
            <person name="Clum A."/>
            <person name="Steindorff A."/>
            <person name="Ohm R.A."/>
            <person name="Martin F."/>
            <person name="Silar P."/>
            <person name="Natvig D.O."/>
            <person name="Lalanne C."/>
            <person name="Gautier V."/>
            <person name="Ament-Velasquez S.L."/>
            <person name="Kruys A."/>
            <person name="Hutchinson M.I."/>
            <person name="Powell A.J."/>
            <person name="Barry K."/>
            <person name="Miller A.N."/>
            <person name="Grigoriev I.V."/>
            <person name="Debuchy R."/>
            <person name="Gladieux P."/>
            <person name="Hiltunen Thoren M."/>
            <person name="Johannesson H."/>
        </authorList>
    </citation>
    <scope>NUCLEOTIDE SEQUENCE [LARGE SCALE GENOMIC DNA]</scope>
    <source>
        <strain evidence="1 2">FGSC 10403</strain>
    </source>
</reference>
<protein>
    <submittedName>
        <fullName evidence="1">Uncharacterized protein</fullName>
    </submittedName>
</protein>
<dbReference type="AlphaFoldDB" id="A0AAJ0HZL3"/>
<dbReference type="GeneID" id="87873150"/>
<name>A0AAJ0HZL3_9PEZI</name>